<dbReference type="Pfam" id="PF13174">
    <property type="entry name" value="TPR_6"/>
    <property type="match status" value="3"/>
</dbReference>
<dbReference type="eggNOG" id="COG0457">
    <property type="taxonomic scope" value="Bacteria"/>
</dbReference>
<dbReference type="eggNOG" id="COG1729">
    <property type="taxonomic scope" value="Bacteria"/>
</dbReference>
<feature type="repeat" description="TPR" evidence="3">
    <location>
        <begin position="612"/>
        <end position="645"/>
    </location>
</feature>
<dbReference type="PROSITE" id="PS50005">
    <property type="entry name" value="TPR"/>
    <property type="match status" value="3"/>
</dbReference>
<dbReference type="InterPro" id="IPR051012">
    <property type="entry name" value="CellSynth/LPSAsmb/PSIAsmb"/>
</dbReference>
<evidence type="ECO:0000256" key="2">
    <source>
        <dbReference type="ARBA" id="ARBA00022803"/>
    </source>
</evidence>
<dbReference type="InterPro" id="IPR011990">
    <property type="entry name" value="TPR-like_helical_dom_sf"/>
</dbReference>
<dbReference type="SMART" id="SM00028">
    <property type="entry name" value="TPR"/>
    <property type="match status" value="16"/>
</dbReference>
<feature type="repeat" description="TPR" evidence="3">
    <location>
        <begin position="649"/>
        <end position="682"/>
    </location>
</feature>
<dbReference type="STRING" id="1237149.C900_03423"/>
<dbReference type="AlphaFoldDB" id="L8JPR8"/>
<evidence type="ECO:0000313" key="4">
    <source>
        <dbReference type="EMBL" id="ELR70815.1"/>
    </source>
</evidence>
<dbReference type="EMBL" id="AMZN01000049">
    <property type="protein sequence ID" value="ELR70815.1"/>
    <property type="molecule type" value="Genomic_DNA"/>
</dbReference>
<dbReference type="Pfam" id="PF13432">
    <property type="entry name" value="TPR_16"/>
    <property type="match status" value="5"/>
</dbReference>
<dbReference type="InterPro" id="IPR019734">
    <property type="entry name" value="TPR_rpt"/>
</dbReference>
<protein>
    <submittedName>
        <fullName evidence="4">TPR repeat protein</fullName>
    </submittedName>
</protein>
<keyword evidence="5" id="KW-1185">Reference proteome</keyword>
<keyword evidence="1" id="KW-0677">Repeat</keyword>
<feature type="repeat" description="TPR" evidence="3">
    <location>
        <begin position="540"/>
        <end position="573"/>
    </location>
</feature>
<accession>L8JPR8</accession>
<gene>
    <name evidence="4" type="ORF">C900_03423</name>
</gene>
<evidence type="ECO:0000256" key="1">
    <source>
        <dbReference type="ARBA" id="ARBA00022737"/>
    </source>
</evidence>
<dbReference type="PATRIC" id="fig|1237149.3.peg.3184"/>
<dbReference type="Pfam" id="PF13181">
    <property type="entry name" value="TPR_8"/>
    <property type="match status" value="2"/>
</dbReference>
<dbReference type="SUPFAM" id="SSF48452">
    <property type="entry name" value="TPR-like"/>
    <property type="match status" value="6"/>
</dbReference>
<dbReference type="Pfam" id="PF00515">
    <property type="entry name" value="TPR_1"/>
    <property type="match status" value="1"/>
</dbReference>
<dbReference type="PANTHER" id="PTHR45586">
    <property type="entry name" value="TPR REPEAT-CONTAINING PROTEIN PA4667"/>
    <property type="match status" value="1"/>
</dbReference>
<keyword evidence="2 3" id="KW-0802">TPR repeat</keyword>
<sequence>MQLKYSLVLLVFISITSWGQNTLYHSDNNTLYRKGLELLDKADYTAARETFERYVAESGSDIRKADAEYYIAFSALSLYHADGEKLIEHFIRNHNSHPKAVVAYYELGSFYFAQKDYGKAVKYLSRVDLSLVTEKQRQETRFKLGYAHFSQREFTEALNYFNVLKRQSGPYASASSYYAGYIEYENGEYDKAVADLQRAEENDAYKPVVPGMIANIYYKQKRYDDLISYSNKILSGPGRVNEKDFYLLTADAYLNKRDFKKAAEYYEQYDGLMKNPTPDIRYRIGYTNFRLGNNQEAITQLKQAASDRDSIGVYASYYLGVLYLKEGNKIYALTAFDNARKNKINRSLREEGAYQYAKISYDLGRSEEAITGFNEFITSYPSSEHIDEVNDLLSEAYLNSSNYNLAIDHIEKMKSMNRSMEKVYQKATFLKGAELFNKGDYRAAIDLFKKSLKYPIDPQFTAMANLWAAEAYSVGRKYEEATGHYQAILGSSYKNSPHGLQARYGLGYAYYNTKAYDKALIHFKEYVNQLEKASDKGYYDDALLRLADTYYVTKSYDNALNYYRKAIQQNKADNDYAHLQAGIVMGIQGNVSGAKGEYDYIVSNYPKSRYIDDALFQKAQLNFEKGNYEEATQGFSNLIAKRPSSQFVPYAYMRRASAYYNMKQYDKSITDYKKILDEYPTHSIASDVLLPLQEVLNLQNRSSEFDSYLAMYKKANPEKKGVESIEFETAKNQYFNLDYKKSISSFRDYIRSYPDNPKVPEAKYYIAESHYRLKEFDPALEIYNQLISEGSADQLSRITHRIAEIEFRSGRYENAAYFYYKLGDAANNKKEEYYAWAGLMESYFLLGKYDSTKYYANIILERGNVNISSQNKASLYLGKAAYAKGDFETAKDEFLSTLNTAKDEHGAEAQFLLGQIFYQNKQYQQSIEALIELNNSFNVYEEWVGKAYLLLADNYRALGDFFQAKGTLKSIIENFPLEHIRKKAQSKLTEIEQQEKKKKEEVLSTTDSLTIDIKDIDN</sequence>
<reference evidence="4 5" key="1">
    <citation type="submission" date="2012-12" db="EMBL/GenBank/DDBJ databases">
        <title>Genome assembly of Fulvivirga imtechensis AK7.</title>
        <authorList>
            <person name="Nupur N."/>
            <person name="Khatri I."/>
            <person name="Kumar R."/>
            <person name="Subramanian S."/>
            <person name="Pinnaka A."/>
        </authorList>
    </citation>
    <scope>NUCLEOTIDE SEQUENCE [LARGE SCALE GENOMIC DNA]</scope>
    <source>
        <strain evidence="4 5">AK7</strain>
    </source>
</reference>
<dbReference type="Proteomes" id="UP000011135">
    <property type="component" value="Unassembled WGS sequence"/>
</dbReference>
<dbReference type="PANTHER" id="PTHR45586:SF1">
    <property type="entry name" value="LIPOPOLYSACCHARIDE ASSEMBLY PROTEIN B"/>
    <property type="match status" value="1"/>
</dbReference>
<comment type="caution">
    <text evidence="4">The sequence shown here is derived from an EMBL/GenBank/DDBJ whole genome shotgun (WGS) entry which is preliminary data.</text>
</comment>
<name>L8JPR8_9BACT</name>
<dbReference type="Gene3D" id="1.25.40.10">
    <property type="entry name" value="Tetratricopeptide repeat domain"/>
    <property type="match status" value="9"/>
</dbReference>
<organism evidence="4 5">
    <name type="scientific">Fulvivirga imtechensis AK7</name>
    <dbReference type="NCBI Taxonomy" id="1237149"/>
    <lineage>
        <taxon>Bacteria</taxon>
        <taxon>Pseudomonadati</taxon>
        <taxon>Bacteroidota</taxon>
        <taxon>Cytophagia</taxon>
        <taxon>Cytophagales</taxon>
        <taxon>Fulvivirgaceae</taxon>
        <taxon>Fulvivirga</taxon>
    </lineage>
</organism>
<evidence type="ECO:0000256" key="3">
    <source>
        <dbReference type="PROSITE-ProRule" id="PRU00339"/>
    </source>
</evidence>
<dbReference type="OrthoDB" id="9814448at2"/>
<dbReference type="RefSeq" id="WP_009580791.1">
    <property type="nucleotide sequence ID" value="NZ_AMZN01000049.1"/>
</dbReference>
<evidence type="ECO:0000313" key="5">
    <source>
        <dbReference type="Proteomes" id="UP000011135"/>
    </source>
</evidence>
<proteinExistence type="predicted"/>